<comment type="caution">
    <text evidence="4">The sequence shown here is derived from an EMBL/GenBank/DDBJ whole genome shotgun (WGS) entry which is preliminary data.</text>
</comment>
<organism evidence="4 5">
    <name type="scientific">Blattamonas nauphoetae</name>
    <dbReference type="NCBI Taxonomy" id="2049346"/>
    <lineage>
        <taxon>Eukaryota</taxon>
        <taxon>Metamonada</taxon>
        <taxon>Preaxostyla</taxon>
        <taxon>Oxymonadida</taxon>
        <taxon>Blattamonas</taxon>
    </lineage>
</organism>
<keyword evidence="1" id="KW-0862">Zinc</keyword>
<feature type="compositionally biased region" description="Acidic residues" evidence="2">
    <location>
        <begin position="18"/>
        <end position="28"/>
    </location>
</feature>
<dbReference type="Pfam" id="PF09418">
    <property type="entry name" value="DUF2009"/>
    <property type="match status" value="3"/>
</dbReference>
<keyword evidence="1" id="KW-0479">Metal-binding</keyword>
<evidence type="ECO:0000256" key="2">
    <source>
        <dbReference type="SAM" id="MobiDB-lite"/>
    </source>
</evidence>
<dbReference type="InterPro" id="IPR057668">
    <property type="entry name" value="E2_Ub-conjug_enz_C"/>
</dbReference>
<evidence type="ECO:0000313" key="5">
    <source>
        <dbReference type="Proteomes" id="UP001281761"/>
    </source>
</evidence>
<sequence>MIPVKLPTKTSDISNDSLSDEETSQTEEESSHTEETPTLLSKLLDNPEDAEKLLSVDARKTQEAEEVINPEICIECDEKPPTIFCFQCNDSFCAECFQIFHSKGNRKNHQTSQVIPNHKQPTTQGPENDETPAPSLETQEPPIQIPVLLNINDKLPSPSPSPILTPSAVVHSRWYERAKYIPLRLTREERKRMRLIDAVLSTCNYTDLVDNTSFTNSSKRIGKIVQELCGILTGLVISVDYKVGQQLIADRDFAHNGKFYQNMFEIGRRYKITNPDKMRSSYGKLMYCLMDSQLAEVRDMLGFNCVIPIRSVYQFLEKHGITAMLDDPLIDLATMEIYATDTKKRAQVDREIKMKEKAVKVLSTRYSRDSHKEKNGHVKSKPVQSGYGYYSWGSRPRPPSPDLPAEICGGPENLPKPLNIQTNADPEDVKWALYSLADNQAFLRFNSEPCRRMLEYLDMYFDGDRAGESIAQDGEEDTVKPKSGFWNAVLHPFQSSPQQTARPKLKQKGDLSIEVGVKGARLRHDHTRQFHYVKQTLTLWNAILTEMFKLWSLAEQDLLDPRQVYQIKDTGQGRHRMQVCSRVGREMTKILRTVQSELKEGWIGSSVIHLGDTNVPNAFLFIDKYAQISRILTPIVLVLDKIPVLCKENHGIQKYIEQDFGSADGCRLEILQDFFRFAFDGSGSDSFFEAGSCIDGRLTSAWNWCSKLEQKRFFPVFLLTGFTSFDGQF</sequence>
<dbReference type="EMBL" id="JARBJD010000263">
    <property type="protein sequence ID" value="KAK2945366.1"/>
    <property type="molecule type" value="Genomic_DNA"/>
</dbReference>
<evidence type="ECO:0000256" key="1">
    <source>
        <dbReference type="PROSITE-ProRule" id="PRU00024"/>
    </source>
</evidence>
<proteinExistence type="predicted"/>
<feature type="compositionally biased region" description="Polar residues" evidence="2">
    <location>
        <begin position="110"/>
        <end position="126"/>
    </location>
</feature>
<keyword evidence="5" id="KW-1185">Reference proteome</keyword>
<accession>A0ABQ9X0R2</accession>
<dbReference type="PROSITE" id="PS50119">
    <property type="entry name" value="ZF_BBOX"/>
    <property type="match status" value="1"/>
</dbReference>
<evidence type="ECO:0000313" key="4">
    <source>
        <dbReference type="EMBL" id="KAK2945366.1"/>
    </source>
</evidence>
<reference evidence="4 5" key="1">
    <citation type="journal article" date="2022" name="bioRxiv">
        <title>Genomics of Preaxostyla Flagellates Illuminates Evolutionary Transitions and the Path Towards Mitochondrial Loss.</title>
        <authorList>
            <person name="Novak L.V.F."/>
            <person name="Treitli S.C."/>
            <person name="Pyrih J."/>
            <person name="Halakuc P."/>
            <person name="Pipaliya S.V."/>
            <person name="Vacek V."/>
            <person name="Brzon O."/>
            <person name="Soukal P."/>
            <person name="Eme L."/>
            <person name="Dacks J.B."/>
            <person name="Karnkowska A."/>
            <person name="Elias M."/>
            <person name="Hampl V."/>
        </authorList>
    </citation>
    <scope>NUCLEOTIDE SEQUENCE [LARGE SCALE GENOMIC DNA]</scope>
    <source>
        <strain evidence="4">NAU3</strain>
        <tissue evidence="4">Gut</tissue>
    </source>
</reference>
<gene>
    <name evidence="4" type="ORF">BLNAU_19695</name>
</gene>
<dbReference type="Pfam" id="PF22586">
    <property type="entry name" value="ANCHR-like_BBOX"/>
    <property type="match status" value="1"/>
</dbReference>
<dbReference type="InterPro" id="IPR038446">
    <property type="entry name" value="CEBP_ZZ_sf"/>
</dbReference>
<protein>
    <submittedName>
        <fullName evidence="4">UPF0652 like protein</fullName>
    </submittedName>
</protein>
<feature type="region of interest" description="Disordered" evidence="2">
    <location>
        <begin position="1"/>
        <end position="45"/>
    </location>
</feature>
<dbReference type="PANTHER" id="PTHR31560:SF0">
    <property type="entry name" value="UPF0652 PROTEIN C22H10.08"/>
    <property type="match status" value="1"/>
</dbReference>
<keyword evidence="1" id="KW-0863">Zinc-finger</keyword>
<dbReference type="Proteomes" id="UP001281761">
    <property type="component" value="Unassembled WGS sequence"/>
</dbReference>
<dbReference type="InterPro" id="IPR000315">
    <property type="entry name" value="Znf_B-box"/>
</dbReference>
<name>A0ABQ9X0R2_9EUKA</name>
<dbReference type="PANTHER" id="PTHR31560">
    <property type="entry name" value="UPF0652 PROTEIN C16A11.03C-RELATED"/>
    <property type="match status" value="1"/>
</dbReference>
<feature type="domain" description="B box-type" evidence="3">
    <location>
        <begin position="68"/>
        <end position="114"/>
    </location>
</feature>
<feature type="region of interest" description="Disordered" evidence="2">
    <location>
        <begin position="107"/>
        <end position="138"/>
    </location>
</feature>
<evidence type="ECO:0000259" key="3">
    <source>
        <dbReference type="PROSITE" id="PS50119"/>
    </source>
</evidence>
<dbReference type="Gene3D" id="4.10.640.40">
    <property type="entry name" value="Cytoplasmic polyadenylation element-binding protein, ZZ domain"/>
    <property type="match status" value="1"/>
</dbReference>
<dbReference type="InterPro" id="IPR018553">
    <property type="entry name" value="E2_Ub-conjug_enz"/>
</dbReference>